<feature type="transmembrane region" description="Helical" evidence="1">
    <location>
        <begin position="12"/>
        <end position="31"/>
    </location>
</feature>
<proteinExistence type="predicted"/>
<evidence type="ECO:0000313" key="2">
    <source>
        <dbReference type="EMBL" id="KKK86744.1"/>
    </source>
</evidence>
<dbReference type="AlphaFoldDB" id="A0A0F9B7Q6"/>
<accession>A0A0F9B7Q6</accession>
<comment type="caution">
    <text evidence="2">The sequence shown here is derived from an EMBL/GenBank/DDBJ whole genome shotgun (WGS) entry which is preliminary data.</text>
</comment>
<dbReference type="EMBL" id="LAZR01050710">
    <property type="protein sequence ID" value="KKK86744.1"/>
    <property type="molecule type" value="Genomic_DNA"/>
</dbReference>
<keyword evidence="1" id="KW-0812">Transmembrane</keyword>
<evidence type="ECO:0000256" key="1">
    <source>
        <dbReference type="SAM" id="Phobius"/>
    </source>
</evidence>
<reference evidence="2" key="1">
    <citation type="journal article" date="2015" name="Nature">
        <title>Complex archaea that bridge the gap between prokaryotes and eukaryotes.</title>
        <authorList>
            <person name="Spang A."/>
            <person name="Saw J.H."/>
            <person name="Jorgensen S.L."/>
            <person name="Zaremba-Niedzwiedzka K."/>
            <person name="Martijn J."/>
            <person name="Lind A.E."/>
            <person name="van Eijk R."/>
            <person name="Schleper C."/>
            <person name="Guy L."/>
            <person name="Ettema T.J."/>
        </authorList>
    </citation>
    <scope>NUCLEOTIDE SEQUENCE</scope>
</reference>
<protein>
    <submittedName>
        <fullName evidence="2">Uncharacterized protein</fullName>
    </submittedName>
</protein>
<keyword evidence="1" id="KW-0472">Membrane</keyword>
<gene>
    <name evidence="2" type="ORF">LCGC14_2760180</name>
</gene>
<organism evidence="2">
    <name type="scientific">marine sediment metagenome</name>
    <dbReference type="NCBI Taxonomy" id="412755"/>
    <lineage>
        <taxon>unclassified sequences</taxon>
        <taxon>metagenomes</taxon>
        <taxon>ecological metagenomes</taxon>
    </lineage>
</organism>
<keyword evidence="1" id="KW-1133">Transmembrane helix</keyword>
<sequence>MQIGNSHEYVPMTLSQIAVAAFLVLALLGALRLEGVL</sequence>
<name>A0A0F9B7Q6_9ZZZZ</name>